<accession>A0A3M7SGI1</accession>
<proteinExistence type="predicted"/>
<organism evidence="1 2">
    <name type="scientific">Brachionus plicatilis</name>
    <name type="common">Marine rotifer</name>
    <name type="synonym">Brachionus muelleri</name>
    <dbReference type="NCBI Taxonomy" id="10195"/>
    <lineage>
        <taxon>Eukaryota</taxon>
        <taxon>Metazoa</taxon>
        <taxon>Spiralia</taxon>
        <taxon>Gnathifera</taxon>
        <taxon>Rotifera</taxon>
        <taxon>Eurotatoria</taxon>
        <taxon>Monogononta</taxon>
        <taxon>Pseudotrocha</taxon>
        <taxon>Ploima</taxon>
        <taxon>Brachionidae</taxon>
        <taxon>Brachionus</taxon>
    </lineage>
</organism>
<dbReference type="Proteomes" id="UP000276133">
    <property type="component" value="Unassembled WGS sequence"/>
</dbReference>
<evidence type="ECO:0000313" key="1">
    <source>
        <dbReference type="EMBL" id="RNA34984.1"/>
    </source>
</evidence>
<dbReference type="EMBL" id="REGN01001391">
    <property type="protein sequence ID" value="RNA34984.1"/>
    <property type="molecule type" value="Genomic_DNA"/>
</dbReference>
<gene>
    <name evidence="1" type="ORF">BpHYR1_032813</name>
</gene>
<reference evidence="1 2" key="1">
    <citation type="journal article" date="2018" name="Sci. Rep.">
        <title>Genomic signatures of local adaptation to the degree of environmental predictability in rotifers.</title>
        <authorList>
            <person name="Franch-Gras L."/>
            <person name="Hahn C."/>
            <person name="Garcia-Roger E.M."/>
            <person name="Carmona M.J."/>
            <person name="Serra M."/>
            <person name="Gomez A."/>
        </authorList>
    </citation>
    <scope>NUCLEOTIDE SEQUENCE [LARGE SCALE GENOMIC DNA]</scope>
    <source>
        <strain evidence="1">HYR1</strain>
    </source>
</reference>
<protein>
    <submittedName>
        <fullName evidence="1">Uncharacterized protein</fullName>
    </submittedName>
</protein>
<sequence>MALFNIFKPENKLGSYAQTLFHQADRLVELEFVSVKPVNWNEWKSAICSHHSEYVEQVGKISRVLAELVGAARLPQADAFIALEKVVLVRAKAEIEAERKIGAGQVRVVQIAQVAELFVHAKFHLKQTIVNLPRVYFDVIGQIWRHGLEQIDQIVEDAIQMVIFDHETAQFAGLGLLFARVVRIAGLFEGVQRPQTKQKLVLNDHFELLGQANFGRRVYVLEVVNAFGVRLGRFGGQFRGWRRVGRRRGGRRLEGGPR</sequence>
<keyword evidence="2" id="KW-1185">Reference proteome</keyword>
<name>A0A3M7SGI1_BRAPC</name>
<dbReference type="AlphaFoldDB" id="A0A3M7SGI1"/>
<comment type="caution">
    <text evidence="1">The sequence shown here is derived from an EMBL/GenBank/DDBJ whole genome shotgun (WGS) entry which is preliminary data.</text>
</comment>
<evidence type="ECO:0000313" key="2">
    <source>
        <dbReference type="Proteomes" id="UP000276133"/>
    </source>
</evidence>